<feature type="domain" description="Amidohydrolase-related" evidence="6">
    <location>
        <begin position="271"/>
        <end position="502"/>
    </location>
</feature>
<evidence type="ECO:0000259" key="6">
    <source>
        <dbReference type="Pfam" id="PF04909"/>
    </source>
</evidence>
<dbReference type="EMBL" id="PKMI01000028">
    <property type="protein sequence ID" value="RBA14275.1"/>
    <property type="molecule type" value="Genomic_DNA"/>
</dbReference>
<feature type="transmembrane region" description="Helical" evidence="5">
    <location>
        <begin position="816"/>
        <end position="838"/>
    </location>
</feature>
<dbReference type="Pfam" id="PF04909">
    <property type="entry name" value="Amidohydro_2"/>
    <property type="match status" value="1"/>
</dbReference>
<gene>
    <name evidence="8" type="ORF">FPRO05_03067</name>
</gene>
<dbReference type="AlphaFoldDB" id="A0A365N0K9"/>
<keyword evidence="1 3" id="KW-0210">Decarboxylase</keyword>
<feature type="transmembrane region" description="Helical" evidence="5">
    <location>
        <begin position="677"/>
        <end position="699"/>
    </location>
</feature>
<feature type="transmembrane region" description="Helical" evidence="5">
    <location>
        <begin position="858"/>
        <end position="878"/>
    </location>
</feature>
<comment type="similarity">
    <text evidence="3">Belongs to the metallo-dependent hydrolases superfamily.</text>
</comment>
<dbReference type="InterPro" id="IPR000182">
    <property type="entry name" value="GNAT_dom"/>
</dbReference>
<dbReference type="GO" id="GO:0019748">
    <property type="term" value="P:secondary metabolic process"/>
    <property type="evidence" value="ECO:0007669"/>
    <property type="project" value="TreeGrafter"/>
</dbReference>
<keyword evidence="2 3" id="KW-0456">Lyase</keyword>
<name>A0A365N0K9_GIBIN</name>
<dbReference type="GO" id="GO:0016831">
    <property type="term" value="F:carboxy-lyase activity"/>
    <property type="evidence" value="ECO:0007669"/>
    <property type="project" value="UniProtKB-KW"/>
</dbReference>
<dbReference type="Proteomes" id="UP000251714">
    <property type="component" value="Unassembled WGS sequence"/>
</dbReference>
<dbReference type="Gene3D" id="3.20.20.140">
    <property type="entry name" value="Metal-dependent hydrolases"/>
    <property type="match status" value="1"/>
</dbReference>
<keyword evidence="5" id="KW-0472">Membrane</keyword>
<evidence type="ECO:0000256" key="4">
    <source>
        <dbReference type="SAM" id="MobiDB-lite"/>
    </source>
</evidence>
<evidence type="ECO:0000313" key="8">
    <source>
        <dbReference type="EMBL" id="RBA14275.1"/>
    </source>
</evidence>
<keyword evidence="5" id="KW-1133">Transmembrane helix</keyword>
<evidence type="ECO:0000259" key="7">
    <source>
        <dbReference type="Pfam" id="PF13673"/>
    </source>
</evidence>
<protein>
    <recommendedName>
        <fullName evidence="10">Amidohydrolase-related domain-containing protein</fullName>
    </recommendedName>
</protein>
<accession>A0A365N0K9</accession>
<feature type="region of interest" description="Disordered" evidence="4">
    <location>
        <begin position="566"/>
        <end position="586"/>
    </location>
</feature>
<feature type="transmembrane region" description="Helical" evidence="5">
    <location>
        <begin position="775"/>
        <end position="796"/>
    </location>
</feature>
<sequence>MSESSDPAPKYRIRPGTFFDVPATTRIYAASFSNEPLIDFFFPTRRQDPLSFFTWSCRRFQRRYWTPGYSLSVVVDKHDHPVGLSWWKRPTQPLTLLQKLLSPSFWMGSVVNAFIDLQEYLFPVQGLNKKNMETFEKAFSAVEPHVLDTPTRQKAHYLSLLGVDPVLQGEGLGKMLLEDGLEKVDDADSAAWLVSLADLEKLYARYGFVEATKVEVEGLHDWKGATNDPIHGFPTSIINKLVDFDDERIKNMDENNVAIQVLSHTPANFLTTETIIACNDELAAAVRANKSRFAGFACLPMGDPMAATHELERCIKEHGFVGALIDNHSNGNFYDGPEYDILWAKAVELDVPIYIHPAWPSENEKEALYSGGNLQSDSSSATALGAFAFGWHASTANTILRLMASNTFDRHPKLKIIIGHSGELIPYMFDRINKATTFFGMERGFAEVMHNNIWTTTSGMFDVHSLRCLLGNMPLSQVMFSVDYPFSDNRLGKEYLETIRREGVLDENGIEAFASGQQPISTATMPRAHDHFHGRHYHAERTTGPVKALNPTKRYLVADKKTLNAESDAGNAGKESRPGDKSPGVAYVWRSRDNRKGRHALAISVDPHKHEATKGPRPSNTYHQTFRGILKMFVRYPVWDVSYDVAVVFTIGSIIWVINGFYSWLPVLNPSTKVSGWAGGLTAFIGATVFEFGSILLMLEAVNENRSDCFGWAVEESVDGMLHLTHAHNCKHAHAQKGTFVKQCSKSLGNDTAESPGNDRMWSWWPTWYELRKHYFFDIGFLACSSQTFGATVFWISGFTALPPILNNLSTPAENGVYWLPQVIGGTGFIVSSILFMVEVQPRWYIPAPGVLGWHIGLWNLIGAIGFTLCGALGFGITHPGVEYALTLSTFIGSWAFLIGSVIQWYESLDKYPIWVDQKIERLGQRKS</sequence>
<comment type="caution">
    <text evidence="8">The sequence shown here is derived from an EMBL/GenBank/DDBJ whole genome shotgun (WGS) entry which is preliminary data.</text>
</comment>
<evidence type="ECO:0000256" key="3">
    <source>
        <dbReference type="RuleBase" id="RU366045"/>
    </source>
</evidence>
<dbReference type="InterPro" id="IPR032465">
    <property type="entry name" value="ACMSD"/>
</dbReference>
<dbReference type="GO" id="GO:0016747">
    <property type="term" value="F:acyltransferase activity, transferring groups other than amino-acyl groups"/>
    <property type="evidence" value="ECO:0007669"/>
    <property type="project" value="InterPro"/>
</dbReference>
<evidence type="ECO:0000256" key="2">
    <source>
        <dbReference type="ARBA" id="ARBA00023239"/>
    </source>
</evidence>
<dbReference type="SUPFAM" id="SSF55729">
    <property type="entry name" value="Acyl-CoA N-acyltransferases (Nat)"/>
    <property type="match status" value="1"/>
</dbReference>
<reference evidence="8 9" key="1">
    <citation type="submission" date="2017-12" db="EMBL/GenBank/DDBJ databases">
        <title>Genome sequence of the mycotoxigenic crop pathogen Fusarium proliferatum, strain ITEM 2341 from Date Palm.</title>
        <authorList>
            <person name="Almiman B.F."/>
            <person name="Shittu T.A."/>
            <person name="Muthumeenakshi S."/>
            <person name="Baroncelli R."/>
            <person name="Sreenivasaprasada S."/>
        </authorList>
    </citation>
    <scope>NUCLEOTIDE SEQUENCE [LARGE SCALE GENOMIC DNA]</scope>
    <source>
        <strain evidence="8 9">ITEM 2341</strain>
    </source>
</reference>
<dbReference type="InterPro" id="IPR032466">
    <property type="entry name" value="Metal_Hydrolase"/>
</dbReference>
<proteinExistence type="inferred from homology"/>
<feature type="domain" description="N-acetyltransferase" evidence="7">
    <location>
        <begin position="154"/>
        <end position="213"/>
    </location>
</feature>
<evidence type="ECO:0000313" key="9">
    <source>
        <dbReference type="Proteomes" id="UP000251714"/>
    </source>
</evidence>
<dbReference type="SUPFAM" id="SSF51556">
    <property type="entry name" value="Metallo-dependent hydrolases"/>
    <property type="match status" value="1"/>
</dbReference>
<keyword evidence="5" id="KW-0812">Transmembrane</keyword>
<evidence type="ECO:0000256" key="1">
    <source>
        <dbReference type="ARBA" id="ARBA00022793"/>
    </source>
</evidence>
<dbReference type="GO" id="GO:0016787">
    <property type="term" value="F:hydrolase activity"/>
    <property type="evidence" value="ECO:0007669"/>
    <property type="project" value="InterPro"/>
</dbReference>
<dbReference type="GO" id="GO:0005829">
    <property type="term" value="C:cytosol"/>
    <property type="evidence" value="ECO:0007669"/>
    <property type="project" value="TreeGrafter"/>
</dbReference>
<dbReference type="InterPro" id="IPR016181">
    <property type="entry name" value="Acyl_CoA_acyltransferase"/>
</dbReference>
<feature type="transmembrane region" description="Helical" evidence="5">
    <location>
        <begin position="884"/>
        <end position="906"/>
    </location>
</feature>
<evidence type="ECO:0008006" key="10">
    <source>
        <dbReference type="Google" id="ProtNLM"/>
    </source>
</evidence>
<dbReference type="Gene3D" id="3.40.630.30">
    <property type="match status" value="1"/>
</dbReference>
<dbReference type="Pfam" id="PF13673">
    <property type="entry name" value="Acetyltransf_10"/>
    <property type="match status" value="1"/>
</dbReference>
<organism evidence="8 9">
    <name type="scientific">Gibberella intermedia</name>
    <name type="common">Bulb rot disease fungus</name>
    <name type="synonym">Fusarium proliferatum</name>
    <dbReference type="NCBI Taxonomy" id="948311"/>
    <lineage>
        <taxon>Eukaryota</taxon>
        <taxon>Fungi</taxon>
        <taxon>Dikarya</taxon>
        <taxon>Ascomycota</taxon>
        <taxon>Pezizomycotina</taxon>
        <taxon>Sordariomycetes</taxon>
        <taxon>Hypocreomycetidae</taxon>
        <taxon>Hypocreales</taxon>
        <taxon>Nectriaceae</taxon>
        <taxon>Fusarium</taxon>
        <taxon>Fusarium fujikuroi species complex</taxon>
    </lineage>
</organism>
<evidence type="ECO:0000256" key="5">
    <source>
        <dbReference type="SAM" id="Phobius"/>
    </source>
</evidence>
<feature type="transmembrane region" description="Helical" evidence="5">
    <location>
        <begin position="641"/>
        <end position="665"/>
    </location>
</feature>
<dbReference type="PANTHER" id="PTHR21240:SF30">
    <property type="entry name" value="AMIDOHYDROLASE-RELATED DOMAIN-CONTAINING PROTEIN-RELATED"/>
    <property type="match status" value="1"/>
</dbReference>
<dbReference type="PANTHER" id="PTHR21240">
    <property type="entry name" value="2-AMINO-3-CARBOXYLMUCONATE-6-SEMIALDEHYDE DECARBOXYLASE"/>
    <property type="match status" value="1"/>
</dbReference>
<dbReference type="InterPro" id="IPR006680">
    <property type="entry name" value="Amidohydro-rel"/>
</dbReference>